<keyword evidence="4" id="KW-1185">Reference proteome</keyword>
<feature type="chain" id="PRO_5041913223" evidence="2">
    <location>
        <begin position="20"/>
        <end position="220"/>
    </location>
</feature>
<reference evidence="3 4" key="1">
    <citation type="journal article" date="2021" name="Sci. Rep.">
        <title>The genome of the diatom Chaetoceros tenuissimus carries an ancient integrated fragment of an extant virus.</title>
        <authorList>
            <person name="Hongo Y."/>
            <person name="Kimura K."/>
            <person name="Takaki Y."/>
            <person name="Yoshida Y."/>
            <person name="Baba S."/>
            <person name="Kobayashi G."/>
            <person name="Nagasaki K."/>
            <person name="Hano T."/>
            <person name="Tomaru Y."/>
        </authorList>
    </citation>
    <scope>NUCLEOTIDE SEQUENCE [LARGE SCALE GENOMIC DNA]</scope>
    <source>
        <strain evidence="3 4">NIES-3715</strain>
    </source>
</reference>
<comment type="caution">
    <text evidence="3">The sequence shown here is derived from an EMBL/GenBank/DDBJ whole genome shotgun (WGS) entry which is preliminary data.</text>
</comment>
<sequence length="220" mass="23908">MKLLIAPSILFLSSKLTFAYEDEGFAGFHDPSSLTFLKQQVELSRKLQSSSSIRKLQAPGECLYDQYTLTASTTAAVTGGELTCPCTFYSCPYECTDKKVCGFSLDNSDEFNEALSNFTALCESLNGRVMFANTYYGEGCETVVRDSHMLPQCASNSCTDAEVVDIYTAALISTYPEGCDATAEISNMKFPKSKKSACKSSKSSKKSNKGTKSGKGSRKK</sequence>
<evidence type="ECO:0000313" key="3">
    <source>
        <dbReference type="EMBL" id="GFH53393.1"/>
    </source>
</evidence>
<dbReference type="EMBL" id="BLLK01000047">
    <property type="protein sequence ID" value="GFH53393.1"/>
    <property type="molecule type" value="Genomic_DNA"/>
</dbReference>
<gene>
    <name evidence="3" type="ORF">CTEN210_09869</name>
</gene>
<name>A0AAD3CWE7_9STRA</name>
<evidence type="ECO:0000313" key="4">
    <source>
        <dbReference type="Proteomes" id="UP001054902"/>
    </source>
</evidence>
<feature type="region of interest" description="Disordered" evidence="1">
    <location>
        <begin position="191"/>
        <end position="220"/>
    </location>
</feature>
<feature type="compositionally biased region" description="Basic residues" evidence="1">
    <location>
        <begin position="191"/>
        <end position="209"/>
    </location>
</feature>
<dbReference type="AlphaFoldDB" id="A0AAD3CWE7"/>
<evidence type="ECO:0000256" key="1">
    <source>
        <dbReference type="SAM" id="MobiDB-lite"/>
    </source>
</evidence>
<evidence type="ECO:0000256" key="2">
    <source>
        <dbReference type="SAM" id="SignalP"/>
    </source>
</evidence>
<proteinExistence type="predicted"/>
<dbReference type="Proteomes" id="UP001054902">
    <property type="component" value="Unassembled WGS sequence"/>
</dbReference>
<keyword evidence="2" id="KW-0732">Signal</keyword>
<feature type="signal peptide" evidence="2">
    <location>
        <begin position="1"/>
        <end position="19"/>
    </location>
</feature>
<accession>A0AAD3CWE7</accession>
<protein>
    <submittedName>
        <fullName evidence="3">Uncharacterized protein</fullName>
    </submittedName>
</protein>
<organism evidence="3 4">
    <name type="scientific">Chaetoceros tenuissimus</name>
    <dbReference type="NCBI Taxonomy" id="426638"/>
    <lineage>
        <taxon>Eukaryota</taxon>
        <taxon>Sar</taxon>
        <taxon>Stramenopiles</taxon>
        <taxon>Ochrophyta</taxon>
        <taxon>Bacillariophyta</taxon>
        <taxon>Coscinodiscophyceae</taxon>
        <taxon>Chaetocerotophycidae</taxon>
        <taxon>Chaetocerotales</taxon>
        <taxon>Chaetocerotaceae</taxon>
        <taxon>Chaetoceros</taxon>
    </lineage>
</organism>